<evidence type="ECO:0000256" key="2">
    <source>
        <dbReference type="ARBA" id="ARBA00004229"/>
    </source>
</evidence>
<dbReference type="FunFam" id="1.50.10.160:FF:000001">
    <property type="entry name" value="Ent-copalyl diphosphate synthase"/>
    <property type="match status" value="1"/>
</dbReference>
<dbReference type="EMBL" id="KP889110">
    <property type="protein sequence ID" value="ALE19955.1"/>
    <property type="molecule type" value="mRNA"/>
</dbReference>
<dbReference type="FunFam" id="1.50.10.130:FF:000002">
    <property type="entry name" value="Ent-copalyl diphosphate synthase, chloroplastic"/>
    <property type="match status" value="1"/>
</dbReference>
<evidence type="ECO:0000256" key="4">
    <source>
        <dbReference type="ARBA" id="ARBA00022640"/>
    </source>
</evidence>
<accession>A0A0M3TC67</accession>
<dbReference type="InterPro" id="IPR036965">
    <property type="entry name" value="Terpene_synth_N_sf"/>
</dbReference>
<evidence type="ECO:0000256" key="8">
    <source>
        <dbReference type="ARBA" id="ARBA00038099"/>
    </source>
</evidence>
<dbReference type="PANTHER" id="PTHR31739">
    <property type="entry name" value="ENT-COPALYL DIPHOSPHATE SYNTHASE, CHLOROPLASTIC"/>
    <property type="match status" value="1"/>
</dbReference>
<evidence type="ECO:0000256" key="5">
    <source>
        <dbReference type="ARBA" id="ARBA00022723"/>
    </source>
</evidence>
<dbReference type="SFLD" id="SFLDG01605">
    <property type="entry name" value="Terpene_Cyclase_Like_1_N-term"/>
    <property type="match status" value="1"/>
</dbReference>
<dbReference type="GO" id="GO:0010333">
    <property type="term" value="F:terpene synthase activity"/>
    <property type="evidence" value="ECO:0007669"/>
    <property type="project" value="InterPro"/>
</dbReference>
<keyword evidence="5" id="KW-0479">Metal-binding</keyword>
<dbReference type="Gene3D" id="1.50.10.160">
    <property type="match status" value="1"/>
</dbReference>
<proteinExistence type="evidence at transcript level"/>
<comment type="cofactor">
    <cofactor evidence="1">
        <name>Mg(2+)</name>
        <dbReference type="ChEBI" id="CHEBI:18420"/>
    </cofactor>
</comment>
<dbReference type="InterPro" id="IPR008930">
    <property type="entry name" value="Terpenoid_cyclase/PrenylTrfase"/>
</dbReference>
<protein>
    <recommendedName>
        <fullName evidence="11">(-)-kolavenyl diphosphate synthase</fullName>
        <ecNumber evidence="11">5.5.1.28</ecNumber>
    </recommendedName>
</protein>
<dbReference type="GO" id="GO:0009507">
    <property type="term" value="C:chloroplast"/>
    <property type="evidence" value="ECO:0007669"/>
    <property type="project" value="UniProtKB-SubCell"/>
</dbReference>
<evidence type="ECO:0000256" key="10">
    <source>
        <dbReference type="ARBA" id="ARBA00056102"/>
    </source>
</evidence>
<dbReference type="Gene3D" id="1.50.10.130">
    <property type="entry name" value="Terpene synthase, N-terminal domain"/>
    <property type="match status" value="1"/>
</dbReference>
<keyword evidence="6" id="KW-0460">Magnesium</keyword>
<dbReference type="SUPFAM" id="SSF48576">
    <property type="entry name" value="Terpenoid synthases"/>
    <property type="match status" value="1"/>
</dbReference>
<dbReference type="GO" id="GO:0009686">
    <property type="term" value="P:gibberellin biosynthetic process"/>
    <property type="evidence" value="ECO:0007669"/>
    <property type="project" value="TreeGrafter"/>
</dbReference>
<reference evidence="14" key="1">
    <citation type="submission" date="2015-03" db="EMBL/GenBank/DDBJ databases">
        <title>Expanding the landscape of diterpene structural diversity by combinatorial biosynthesis.</title>
        <authorList>
            <person name="Andersen-Ranberg J."/>
            <person name="Nielsen M.T."/>
            <person name="Jensen N.B."/>
            <person name="Pateraki I."/>
            <person name="Bach S.S."/>
            <person name="Hamberger B."/>
            <person name="Bohlmann J."/>
            <person name="Kongstad K.T."/>
            <person name="Staerk D."/>
            <person name="Moeller B.L."/>
            <person name="Hamberger B."/>
        </authorList>
    </citation>
    <scope>NUCLEOTIDE SEQUENCE</scope>
</reference>
<comment type="function">
    <text evidence="10">Diterpene synthase that catalyzes the formation of (-)-kolavenyl diphosphate from geranylgeranyl diphosphate (GGPP).</text>
</comment>
<feature type="domain" description="Terpene synthase metal-binding" evidence="13">
    <location>
        <begin position="562"/>
        <end position="687"/>
    </location>
</feature>
<gene>
    <name evidence="14" type="primary">TPS7</name>
</gene>
<sequence length="807" mass="93537">MHSLLMKKVIMYSSQTTHVFPSPLHCTIPKSSSFFLDAPVVRLHCLSGHGAKKKRLHFDIQQGRNAISKTHTPEDLYAKQEYSVPEIVKDDDKEEEVVKIKEHVDIIKSMLSSMEDGEISISAYDTAWVALIQDIHNNGAPQFPSSLLWIAENQLPDGSWGDSRVFLAFDRIINTLACVVALKSWNVHPDKCERGISFLKENISMLEKDDSEHMLVGFEFGFPVLLDMARRLGIDVPDDSPFLQEIYVQRDLKLKRIPKDILHNAPTTLLHSLEAIPDLDWTKLLKLQCQDGSLLFSPSSTAMAFINTKDENCLRYLNYVVQRFNGGAPTVYPYDLFEHNWAVDRLQRLGISRFFQPEIRECMSYVYRYWTKDGIFCTRNSRVHDVDDTAMGFRLLRLHGYEVHPDAFRQFKKGCEFICYEGQSHPTVTVMYNLYRASQLMFPEEKILDEAKQFTEKFLGEKRSANKLLDKWIITKDLPGEVGFALDVPWYASLPRVEARFFIQHYGGEDDVWLDKALYRMPYVNNNVYLELAKLDYNYCQALHRTEWGHIQKWYEECKPRDFGISRECLLRAYFMAAASIFEPERSMERLAWAKTAILLEIIVSYFNEVGNSTEQRIAFTTEFSIRASPMGGYINGRKLDKIGTTQELIQMLLATIDQFSQDAFAAYGHDITRHLHNSWKMWLLKWQEEGDRWLGEAELLIQTINLMADHKIAEKLFMGHTNYEQLFSLTNKVCYSLGHHELQNNKELEHDMQRLVQLVLTNSSDGIDSDIKKTFLAVAKRFYYTAFVDPETVNVHIAKVLFERVD</sequence>
<keyword evidence="7" id="KW-0809">Transit peptide</keyword>
<dbReference type="Pfam" id="PF01397">
    <property type="entry name" value="Terpene_synth"/>
    <property type="match status" value="1"/>
</dbReference>
<evidence type="ECO:0000256" key="6">
    <source>
        <dbReference type="ARBA" id="ARBA00022842"/>
    </source>
</evidence>
<comment type="subcellular location">
    <subcellularLocation>
        <location evidence="2">Plastid</location>
        <location evidence="2">Chloroplast</location>
    </subcellularLocation>
</comment>
<dbReference type="InterPro" id="IPR001906">
    <property type="entry name" value="Terpene_synth_N"/>
</dbReference>
<dbReference type="Gene3D" id="1.10.600.10">
    <property type="entry name" value="Farnesyl Diphosphate Synthase"/>
    <property type="match status" value="1"/>
</dbReference>
<evidence type="ECO:0000259" key="12">
    <source>
        <dbReference type="Pfam" id="PF01397"/>
    </source>
</evidence>
<dbReference type="PANTHER" id="PTHR31739:SF4">
    <property type="entry name" value="ENT-COPALYL DIPHOSPHATE SYNTHASE, CHLOROPLASTIC"/>
    <property type="match status" value="1"/>
</dbReference>
<evidence type="ECO:0000256" key="11">
    <source>
        <dbReference type="ARBA" id="ARBA00066404"/>
    </source>
</evidence>
<dbReference type="InterPro" id="IPR005630">
    <property type="entry name" value="Terpene_synthase_metal-bd"/>
</dbReference>
<feature type="domain" description="Terpene synthase N-terminal" evidence="12">
    <location>
        <begin position="280"/>
        <end position="486"/>
    </location>
</feature>
<evidence type="ECO:0000256" key="3">
    <source>
        <dbReference type="ARBA" id="ARBA00022528"/>
    </source>
</evidence>
<dbReference type="EC" id="5.5.1.28" evidence="11"/>
<comment type="similarity">
    <text evidence="8">Belongs to the terpene synthase family. Tpsc subfamily.</text>
</comment>
<keyword evidence="3" id="KW-0150">Chloroplast</keyword>
<evidence type="ECO:0000313" key="14">
    <source>
        <dbReference type="EMBL" id="ALE19955.1"/>
    </source>
</evidence>
<keyword evidence="14" id="KW-0456">Lyase</keyword>
<dbReference type="SUPFAM" id="SSF48239">
    <property type="entry name" value="Terpenoid cyclases/Protein prenyltransferases"/>
    <property type="match status" value="2"/>
</dbReference>
<comment type="catalytic activity">
    <reaction evidence="9">
        <text>(2E,6E,10E)-geranylgeranyl diphosphate = (-)-kolavenyl diphosphate</text>
        <dbReference type="Rhea" id="RHEA:54684"/>
        <dbReference type="ChEBI" id="CHEBI:58756"/>
        <dbReference type="ChEBI" id="CHEBI:138310"/>
        <dbReference type="EC" id="5.5.1.28"/>
    </reaction>
    <physiologicalReaction direction="left-to-right" evidence="9">
        <dbReference type="Rhea" id="RHEA:54685"/>
    </physiologicalReaction>
</comment>
<dbReference type="SFLD" id="SFLDG01014">
    <property type="entry name" value="Terpene_Cyclase_Like_1_N-term"/>
    <property type="match status" value="1"/>
</dbReference>
<dbReference type="Pfam" id="PF03936">
    <property type="entry name" value="Terpene_synth_C"/>
    <property type="match status" value="1"/>
</dbReference>
<evidence type="ECO:0000256" key="7">
    <source>
        <dbReference type="ARBA" id="ARBA00022946"/>
    </source>
</evidence>
<evidence type="ECO:0000256" key="1">
    <source>
        <dbReference type="ARBA" id="ARBA00001946"/>
    </source>
</evidence>
<name>A0A0M3TC67_TRIWF</name>
<organism evidence="14">
    <name type="scientific">Tripterygium wilfordii</name>
    <name type="common">Thunder God vine</name>
    <dbReference type="NCBI Taxonomy" id="458696"/>
    <lineage>
        <taxon>Eukaryota</taxon>
        <taxon>Viridiplantae</taxon>
        <taxon>Streptophyta</taxon>
        <taxon>Embryophyta</taxon>
        <taxon>Tracheophyta</taxon>
        <taxon>Spermatophyta</taxon>
        <taxon>Magnoliopsida</taxon>
        <taxon>eudicotyledons</taxon>
        <taxon>Gunneridae</taxon>
        <taxon>Pentapetalae</taxon>
        <taxon>rosids</taxon>
        <taxon>fabids</taxon>
        <taxon>Celastrales</taxon>
        <taxon>Celastraceae</taxon>
        <taxon>Tripterygium</taxon>
    </lineage>
</organism>
<evidence type="ECO:0000256" key="9">
    <source>
        <dbReference type="ARBA" id="ARBA00052315"/>
    </source>
</evidence>
<dbReference type="AlphaFoldDB" id="A0A0M3TC67"/>
<dbReference type="InterPro" id="IPR050148">
    <property type="entry name" value="Terpene_synthase-like"/>
</dbReference>
<evidence type="ECO:0000259" key="13">
    <source>
        <dbReference type="Pfam" id="PF03936"/>
    </source>
</evidence>
<keyword evidence="4" id="KW-0934">Plastid</keyword>
<dbReference type="GO" id="GO:0000287">
    <property type="term" value="F:magnesium ion binding"/>
    <property type="evidence" value="ECO:0007669"/>
    <property type="project" value="InterPro"/>
</dbReference>
<dbReference type="InterPro" id="IPR008949">
    <property type="entry name" value="Isoprenoid_synthase_dom_sf"/>
</dbReference>